<dbReference type="EMBL" id="KV429047">
    <property type="protein sequence ID" value="KZT71185.1"/>
    <property type="molecule type" value="Genomic_DNA"/>
</dbReference>
<dbReference type="Proteomes" id="UP000076727">
    <property type="component" value="Unassembled WGS sequence"/>
</dbReference>
<organism evidence="2 3">
    <name type="scientific">Daedalea quercina L-15889</name>
    <dbReference type="NCBI Taxonomy" id="1314783"/>
    <lineage>
        <taxon>Eukaryota</taxon>
        <taxon>Fungi</taxon>
        <taxon>Dikarya</taxon>
        <taxon>Basidiomycota</taxon>
        <taxon>Agaricomycotina</taxon>
        <taxon>Agaricomycetes</taxon>
        <taxon>Polyporales</taxon>
        <taxon>Fomitopsis</taxon>
    </lineage>
</organism>
<sequence length="170" mass="18927">MALGVIDRETFNAADRDATVTHIVLFGRPEDEASGPFAILHWRMLLQLAGGSSVTLNMIPQGRPSLDGVLFVRSNKFVMPPDAVDSCVYETACPLTVDAVLDFIERNNLHRYKYDACGSGCRWWCYCVLDDMARAGMVPKGSGHDYWEHIGALAGLDPMRYPTLRRGEFV</sequence>
<accession>A0A165RUU8</accession>
<evidence type="ECO:0000313" key="2">
    <source>
        <dbReference type="EMBL" id="KZT71185.1"/>
    </source>
</evidence>
<protein>
    <recommendedName>
        <fullName evidence="1">DUF7770 domain-containing protein</fullName>
    </recommendedName>
</protein>
<feature type="domain" description="DUF7770" evidence="1">
    <location>
        <begin position="32"/>
        <end position="170"/>
    </location>
</feature>
<reference evidence="2 3" key="1">
    <citation type="journal article" date="2016" name="Mol. Biol. Evol.">
        <title>Comparative Genomics of Early-Diverging Mushroom-Forming Fungi Provides Insights into the Origins of Lignocellulose Decay Capabilities.</title>
        <authorList>
            <person name="Nagy L.G."/>
            <person name="Riley R."/>
            <person name="Tritt A."/>
            <person name="Adam C."/>
            <person name="Daum C."/>
            <person name="Floudas D."/>
            <person name="Sun H."/>
            <person name="Yadav J.S."/>
            <person name="Pangilinan J."/>
            <person name="Larsson K.H."/>
            <person name="Matsuura K."/>
            <person name="Barry K."/>
            <person name="Labutti K."/>
            <person name="Kuo R."/>
            <person name="Ohm R.A."/>
            <person name="Bhattacharya S.S."/>
            <person name="Shirouzu T."/>
            <person name="Yoshinaga Y."/>
            <person name="Martin F.M."/>
            <person name="Grigoriev I.V."/>
            <person name="Hibbett D.S."/>
        </authorList>
    </citation>
    <scope>NUCLEOTIDE SEQUENCE [LARGE SCALE GENOMIC DNA]</scope>
    <source>
        <strain evidence="2 3">L-15889</strain>
    </source>
</reference>
<evidence type="ECO:0000259" key="1">
    <source>
        <dbReference type="Pfam" id="PF24968"/>
    </source>
</evidence>
<proteinExistence type="predicted"/>
<dbReference type="Pfam" id="PF24968">
    <property type="entry name" value="DUF7770"/>
    <property type="match status" value="1"/>
</dbReference>
<dbReference type="AlphaFoldDB" id="A0A165RUU8"/>
<name>A0A165RUU8_9APHY</name>
<keyword evidence="3" id="KW-1185">Reference proteome</keyword>
<evidence type="ECO:0000313" key="3">
    <source>
        <dbReference type="Proteomes" id="UP000076727"/>
    </source>
</evidence>
<dbReference type="STRING" id="1314783.A0A165RUU8"/>
<gene>
    <name evidence="2" type="ORF">DAEQUDRAFT_141456</name>
</gene>
<dbReference type="OrthoDB" id="3527137at2759"/>
<dbReference type="InterPro" id="IPR056672">
    <property type="entry name" value="DUF7770"/>
</dbReference>